<dbReference type="Proteomes" id="UP000253153">
    <property type="component" value="Unassembled WGS sequence"/>
</dbReference>
<feature type="compositionally biased region" description="Polar residues" evidence="1">
    <location>
        <begin position="237"/>
        <end position="265"/>
    </location>
</feature>
<dbReference type="EMBL" id="QKXC01000055">
    <property type="protein sequence ID" value="RBR24539.1"/>
    <property type="molecule type" value="Genomic_DNA"/>
</dbReference>
<feature type="region of interest" description="Disordered" evidence="1">
    <location>
        <begin position="21"/>
        <end position="127"/>
    </location>
</feature>
<dbReference type="AlphaFoldDB" id="A0A366S5F5"/>
<dbReference type="Pfam" id="PF05347">
    <property type="entry name" value="Complex1_LYR"/>
    <property type="match status" value="1"/>
</dbReference>
<feature type="compositionally biased region" description="Basic residues" evidence="1">
    <location>
        <begin position="656"/>
        <end position="684"/>
    </location>
</feature>
<evidence type="ECO:0000256" key="1">
    <source>
        <dbReference type="SAM" id="MobiDB-lite"/>
    </source>
</evidence>
<proteinExistence type="predicted"/>
<accession>A0A366S5F5</accession>
<feature type="compositionally biased region" description="Polar residues" evidence="1">
    <location>
        <begin position="58"/>
        <end position="67"/>
    </location>
</feature>
<feature type="region of interest" description="Disordered" evidence="1">
    <location>
        <begin position="324"/>
        <end position="458"/>
    </location>
</feature>
<reference evidence="3 4" key="1">
    <citation type="submission" date="2018-06" db="EMBL/GenBank/DDBJ databases">
        <title>Fusarium incarnatum-equiseti species complex species 28.</title>
        <authorList>
            <person name="Gardiner D.M."/>
        </authorList>
    </citation>
    <scope>NUCLEOTIDE SEQUENCE [LARGE SCALE GENOMIC DNA]</scope>
    <source>
        <strain evidence="3 4">FIESC_28</strain>
    </source>
</reference>
<dbReference type="OrthoDB" id="273010at2759"/>
<sequence>MARLSGLQKEVLALYRNCLRETRKKPQATRPHFESFASSSNDSSNTNEPRKAIKETTTDGPGTQNHSRLNRDTQPRLGMSTGFEYTSQPNSGTPKDKHRPVSPLHISEMNGLAPPRRVSSSTHQDRPKRTELHKYAMSSQALDADVFGGTSTTENSSNVNNELVEAISRNIAQQLQLLSIKDESPSTKYTHKKKSGASLRTIAALLPFRSEFKAAGLAITSKDQATHPSPRGKPRATKTTASKPSPEQSHLTQVDSATRCPSSSIEIPFPAVEDMDEWRYAMVDVEERSRKKVADAIAAHCTSCQSGNLCHLKKEAMAGPISKVPRSHMHSYPEWPNMVSTGKRTSHQRRDHANRVATSYSRPAHSKQKPKQTTSAFFSPPKTPTSRSNVSKRSIAPQDAGPSSNIHRPRAESGTRTRVWRATKPDQDQNQSLRARSTRPSKSLSHAVPVYNSSRRGHSLSADVVVPQRTELAQKPGKPLPDLPRPESSATSIEEDCDLSVEADALPLTTSGEEEDCGLSVEADASPLTPKTGSNNKGKGKASHMGLKKEQDSSISPNHVTVCSRGFSGRKIARPTVPKRTSSIRSLRAKSQDDDQVTILDRDVLRGLHIAASAACNEQIDAFIREKTGLHIRQFLSDLTPIESLGNNPSRDAKERRAKRRRAEIRETKRKVRRSRQMRKRTMS</sequence>
<name>A0A366S5F5_9HYPO</name>
<feature type="compositionally biased region" description="Polar residues" evidence="1">
    <location>
        <begin position="428"/>
        <end position="444"/>
    </location>
</feature>
<dbReference type="InterPro" id="IPR008011">
    <property type="entry name" value="Complex1_LYR_dom"/>
</dbReference>
<feature type="compositionally biased region" description="Polar residues" evidence="1">
    <location>
        <begin position="83"/>
        <end position="93"/>
    </location>
</feature>
<organism evidence="3 4">
    <name type="scientific">Fusarium coffeatum</name>
    <dbReference type="NCBI Taxonomy" id="231269"/>
    <lineage>
        <taxon>Eukaryota</taxon>
        <taxon>Fungi</taxon>
        <taxon>Dikarya</taxon>
        <taxon>Ascomycota</taxon>
        <taxon>Pezizomycotina</taxon>
        <taxon>Sordariomycetes</taxon>
        <taxon>Hypocreomycetidae</taxon>
        <taxon>Hypocreales</taxon>
        <taxon>Nectriaceae</taxon>
        <taxon>Fusarium</taxon>
        <taxon>Fusarium incarnatum-equiseti species complex</taxon>
    </lineage>
</organism>
<evidence type="ECO:0000313" key="3">
    <source>
        <dbReference type="EMBL" id="RBR24539.1"/>
    </source>
</evidence>
<feature type="region of interest" description="Disordered" evidence="1">
    <location>
        <begin position="641"/>
        <end position="684"/>
    </location>
</feature>
<feature type="compositionally biased region" description="Low complexity" evidence="1">
    <location>
        <begin position="35"/>
        <end position="47"/>
    </location>
</feature>
<feature type="region of interest" description="Disordered" evidence="1">
    <location>
        <begin position="471"/>
        <end position="560"/>
    </location>
</feature>
<gene>
    <name evidence="3" type="ORF">FIESC28_02650</name>
</gene>
<dbReference type="RefSeq" id="XP_031019130.1">
    <property type="nucleotide sequence ID" value="XM_031156799.1"/>
</dbReference>
<feature type="compositionally biased region" description="Basic and acidic residues" evidence="1">
    <location>
        <begin position="48"/>
        <end position="57"/>
    </location>
</feature>
<protein>
    <recommendedName>
        <fullName evidence="2">Complex 1 LYR protein domain-containing protein</fullName>
    </recommendedName>
</protein>
<feature type="region of interest" description="Disordered" evidence="1">
    <location>
        <begin position="220"/>
        <end position="265"/>
    </location>
</feature>
<keyword evidence="4" id="KW-1185">Reference proteome</keyword>
<evidence type="ECO:0000259" key="2">
    <source>
        <dbReference type="Pfam" id="PF05347"/>
    </source>
</evidence>
<dbReference type="GeneID" id="41992095"/>
<evidence type="ECO:0000313" key="4">
    <source>
        <dbReference type="Proteomes" id="UP000253153"/>
    </source>
</evidence>
<comment type="caution">
    <text evidence="3">The sequence shown here is derived from an EMBL/GenBank/DDBJ whole genome shotgun (WGS) entry which is preliminary data.</text>
</comment>
<feature type="domain" description="Complex 1 LYR protein" evidence="2">
    <location>
        <begin position="9"/>
        <end position="37"/>
    </location>
</feature>